<dbReference type="InterPro" id="IPR002347">
    <property type="entry name" value="SDR_fam"/>
</dbReference>
<accession>A0ABT3GVC4</accession>
<keyword evidence="2" id="KW-0560">Oxidoreductase</keyword>
<dbReference type="InterPro" id="IPR020904">
    <property type="entry name" value="Sc_DH/Rdtase_CS"/>
</dbReference>
<comment type="similarity">
    <text evidence="1 3">Belongs to the short-chain dehydrogenases/reductases (SDR) family.</text>
</comment>
<evidence type="ECO:0000256" key="3">
    <source>
        <dbReference type="RuleBase" id="RU000363"/>
    </source>
</evidence>
<comment type="caution">
    <text evidence="4">The sequence shown here is derived from an EMBL/GenBank/DDBJ whole genome shotgun (WGS) entry which is preliminary data.</text>
</comment>
<proteinExistence type="inferred from homology"/>
<dbReference type="SUPFAM" id="SSF51735">
    <property type="entry name" value="NAD(P)-binding Rossmann-fold domains"/>
    <property type="match status" value="1"/>
</dbReference>
<dbReference type="Pfam" id="PF00106">
    <property type="entry name" value="adh_short"/>
    <property type="match status" value="1"/>
</dbReference>
<gene>
    <name evidence="4" type="ORF">OKW52_04010</name>
</gene>
<dbReference type="PRINTS" id="PR00080">
    <property type="entry name" value="SDRFAMILY"/>
</dbReference>
<dbReference type="EMBL" id="JAPDFL010000001">
    <property type="protein sequence ID" value="MCW1931449.1"/>
    <property type="molecule type" value="Genomic_DNA"/>
</dbReference>
<dbReference type="RefSeq" id="WP_264504561.1">
    <property type="nucleotide sequence ID" value="NZ_JAPDFL010000001.1"/>
</dbReference>
<dbReference type="Proteomes" id="UP001208938">
    <property type="component" value="Unassembled WGS sequence"/>
</dbReference>
<evidence type="ECO:0000256" key="1">
    <source>
        <dbReference type="ARBA" id="ARBA00006484"/>
    </source>
</evidence>
<dbReference type="PROSITE" id="PS00061">
    <property type="entry name" value="ADH_SHORT"/>
    <property type="match status" value="1"/>
</dbReference>
<dbReference type="PANTHER" id="PTHR44196:SF1">
    <property type="entry name" value="DEHYDROGENASE_REDUCTASE SDR FAMILY MEMBER 7B"/>
    <property type="match status" value="1"/>
</dbReference>
<sequence length="234" mass="24493">MVFAGKVVLLTGASRGIGRAMAAQLAEAGAQVLAVARQPVPGFDSFAVDLAEPGAAEAVAAWVARSHPDCSVLINNAAVMEHTRYTTTDPAHAAAIRREVAINLTAPISLCVAMLPHLPPGAVICNVTSGLAIQPTAEAATYCATKAGLRAFTKALRYQLDDARRGIQVSEAIMTLVDTTLSLGDPLRKLSPEAAARAVLAGIAAGKREIWVERTKLLRVVNRVSPGMAARILR</sequence>
<dbReference type="PRINTS" id="PR00081">
    <property type="entry name" value="GDHRDH"/>
</dbReference>
<dbReference type="PANTHER" id="PTHR44196">
    <property type="entry name" value="DEHYDROGENASE/REDUCTASE SDR FAMILY MEMBER 7B"/>
    <property type="match status" value="1"/>
</dbReference>
<name>A0ABT3GVC4_9RHOB</name>
<organism evidence="4 5">
    <name type="scientific">Pararhodobacter zhoushanensis</name>
    <dbReference type="NCBI Taxonomy" id="2479545"/>
    <lineage>
        <taxon>Bacteria</taxon>
        <taxon>Pseudomonadati</taxon>
        <taxon>Pseudomonadota</taxon>
        <taxon>Alphaproteobacteria</taxon>
        <taxon>Rhodobacterales</taxon>
        <taxon>Paracoccaceae</taxon>
        <taxon>Pararhodobacter</taxon>
    </lineage>
</organism>
<protein>
    <submittedName>
        <fullName evidence="4">SDR family NAD(P)-dependent oxidoreductase</fullName>
    </submittedName>
</protein>
<keyword evidence="5" id="KW-1185">Reference proteome</keyword>
<evidence type="ECO:0000256" key="2">
    <source>
        <dbReference type="ARBA" id="ARBA00023002"/>
    </source>
</evidence>
<dbReference type="Gene3D" id="3.40.50.720">
    <property type="entry name" value="NAD(P)-binding Rossmann-like Domain"/>
    <property type="match status" value="1"/>
</dbReference>
<evidence type="ECO:0000313" key="5">
    <source>
        <dbReference type="Proteomes" id="UP001208938"/>
    </source>
</evidence>
<reference evidence="4 5" key="1">
    <citation type="submission" date="2022-10" db="EMBL/GenBank/DDBJ databases">
        <title>Pararhodobacter sp. nov., isolated from marine algae.</title>
        <authorList>
            <person name="Choi B.J."/>
            <person name="Kim J.M."/>
            <person name="Lee J.K."/>
            <person name="Choi D.G."/>
            <person name="Jeon C.O."/>
        </authorList>
    </citation>
    <scope>NUCLEOTIDE SEQUENCE [LARGE SCALE GENOMIC DNA]</scope>
    <source>
        <strain evidence="4 5">ZQ420</strain>
    </source>
</reference>
<dbReference type="InterPro" id="IPR036291">
    <property type="entry name" value="NAD(P)-bd_dom_sf"/>
</dbReference>
<evidence type="ECO:0000313" key="4">
    <source>
        <dbReference type="EMBL" id="MCW1931449.1"/>
    </source>
</evidence>